<evidence type="ECO:0000256" key="2">
    <source>
        <dbReference type="SAM" id="Phobius"/>
    </source>
</evidence>
<dbReference type="AlphaFoldDB" id="A0A1Q2ZWM6"/>
<feature type="compositionally biased region" description="Polar residues" evidence="1">
    <location>
        <begin position="226"/>
        <end position="239"/>
    </location>
</feature>
<protein>
    <recommendedName>
        <fullName evidence="6">WSC domain-containing protein</fullName>
    </recommendedName>
</protein>
<dbReference type="GO" id="GO:0030036">
    <property type="term" value="P:actin cytoskeleton organization"/>
    <property type="evidence" value="ECO:0007669"/>
    <property type="project" value="EnsemblFungi"/>
</dbReference>
<feature type="compositionally biased region" description="Gly residues" evidence="1">
    <location>
        <begin position="305"/>
        <end position="315"/>
    </location>
</feature>
<dbReference type="GO" id="GO:0006897">
    <property type="term" value="P:endocytosis"/>
    <property type="evidence" value="ECO:0007669"/>
    <property type="project" value="EnsemblFungi"/>
</dbReference>
<feature type="compositionally biased region" description="Low complexity" evidence="1">
    <location>
        <begin position="159"/>
        <end position="182"/>
    </location>
</feature>
<feature type="compositionally biased region" description="Polar residues" evidence="1">
    <location>
        <begin position="323"/>
        <end position="344"/>
    </location>
</feature>
<feature type="signal peptide" evidence="3">
    <location>
        <begin position="1"/>
        <end position="19"/>
    </location>
</feature>
<dbReference type="OrthoDB" id="5985073at2759"/>
<dbReference type="GO" id="GO:0030010">
    <property type="term" value="P:establishment of cell polarity"/>
    <property type="evidence" value="ECO:0007669"/>
    <property type="project" value="EnsemblFungi"/>
</dbReference>
<reference evidence="4 5" key="1">
    <citation type="submission" date="2016-08" db="EMBL/GenBank/DDBJ databases">
        <title>Draft genome sequence of allopolyploid Zygosaccharomyces rouxii.</title>
        <authorList>
            <person name="Watanabe J."/>
            <person name="Uehara K."/>
            <person name="Mogi Y."/>
            <person name="Tsukioka Y."/>
        </authorList>
    </citation>
    <scope>NUCLEOTIDE SEQUENCE [LARGE SCALE GENOMIC DNA]</scope>
    <source>
        <strain evidence="4 5">NBRC 110957</strain>
    </source>
</reference>
<evidence type="ECO:0000313" key="4">
    <source>
        <dbReference type="EMBL" id="GAV47922.1"/>
    </source>
</evidence>
<feature type="region of interest" description="Disordered" evidence="1">
    <location>
        <begin position="151"/>
        <end position="191"/>
    </location>
</feature>
<keyword evidence="2" id="KW-0472">Membrane</keyword>
<keyword evidence="2" id="KW-0812">Transmembrane</keyword>
<dbReference type="GO" id="GO:0006970">
    <property type="term" value="P:response to osmotic stress"/>
    <property type="evidence" value="ECO:0007669"/>
    <property type="project" value="EnsemblFungi"/>
</dbReference>
<dbReference type="EMBL" id="BDGX01000009">
    <property type="protein sequence ID" value="GAV47922.1"/>
    <property type="molecule type" value="Genomic_DNA"/>
</dbReference>
<dbReference type="GO" id="GO:0005886">
    <property type="term" value="C:plasma membrane"/>
    <property type="evidence" value="ECO:0007669"/>
    <property type="project" value="EnsemblFungi"/>
</dbReference>
<dbReference type="Proteomes" id="UP000187013">
    <property type="component" value="Unassembled WGS sequence"/>
</dbReference>
<dbReference type="GO" id="GO:0000425">
    <property type="term" value="P:pexophagy"/>
    <property type="evidence" value="ECO:0007669"/>
    <property type="project" value="EnsemblFungi"/>
</dbReference>
<sequence>MIFGNLLTFLITCATLANAYHYLECVDSLPTSWTYEGSFTDQAEFNCYEQCNLKKSRYFAITGTTNQCYCGEELPVFTTTTTTTTNNINDDNEHYYNYKEEICGGSSSSYSLFSVIGSSEKFYRRDDDQTVVVTTAQPSVVISSVAETQAVTQTGGNSGSTPAPAPASSTSGSPNTASATPTGSGSAPAEITSLIPSTTTNAEHGTSIVYSTSIRTQSGSTLIKTVTQSATPSPTPNQDKNGKNSRHHVNVGAIVGGVVGGIGGAAVLTVLLLLLIRHLNKRREQERMEQEYQEAIKPVDFVGFGNRGGSTGGGLSSTNNTSDKAPQGTNTSVVSLNQGPSSSSFDDEYKDGVGAGQVTNPFDDSRRISDPAYMRSGSPASHKILTVVNPDEDN</sequence>
<feature type="chain" id="PRO_5010166527" description="WSC domain-containing protein" evidence="3">
    <location>
        <begin position="20"/>
        <end position="394"/>
    </location>
</feature>
<evidence type="ECO:0000313" key="5">
    <source>
        <dbReference type="Proteomes" id="UP000187013"/>
    </source>
</evidence>
<proteinExistence type="predicted"/>
<dbReference type="GO" id="GO:0009408">
    <property type="term" value="P:response to heat"/>
    <property type="evidence" value="ECO:0007669"/>
    <property type="project" value="EnsemblFungi"/>
</dbReference>
<evidence type="ECO:0000256" key="1">
    <source>
        <dbReference type="SAM" id="MobiDB-lite"/>
    </source>
</evidence>
<keyword evidence="3" id="KW-0732">Signal</keyword>
<dbReference type="GO" id="GO:0005935">
    <property type="term" value="C:cellular bud neck"/>
    <property type="evidence" value="ECO:0007669"/>
    <property type="project" value="EnsemblFungi"/>
</dbReference>
<keyword evidence="2" id="KW-1133">Transmembrane helix</keyword>
<comment type="caution">
    <text evidence="4">The sequence shown here is derived from an EMBL/GenBank/DDBJ whole genome shotgun (WGS) entry which is preliminary data.</text>
</comment>
<organism evidence="4 5">
    <name type="scientific">Zygosaccharomyces rouxii</name>
    <dbReference type="NCBI Taxonomy" id="4956"/>
    <lineage>
        <taxon>Eukaryota</taxon>
        <taxon>Fungi</taxon>
        <taxon>Dikarya</taxon>
        <taxon>Ascomycota</taxon>
        <taxon>Saccharomycotina</taxon>
        <taxon>Saccharomycetes</taxon>
        <taxon>Saccharomycetales</taxon>
        <taxon>Saccharomycetaceae</taxon>
        <taxon>Zygosaccharomyces</taxon>
    </lineage>
</organism>
<dbReference type="GO" id="GO:0004888">
    <property type="term" value="F:transmembrane signaling receptor activity"/>
    <property type="evidence" value="ECO:0007669"/>
    <property type="project" value="EnsemblFungi"/>
</dbReference>
<dbReference type="GO" id="GO:0045807">
    <property type="term" value="P:positive regulation of endocytosis"/>
    <property type="evidence" value="ECO:0007669"/>
    <property type="project" value="EnsemblFungi"/>
</dbReference>
<accession>A0A1Q2ZWM6</accession>
<dbReference type="GO" id="GO:0031505">
    <property type="term" value="P:fungal-type cell wall organization"/>
    <property type="evidence" value="ECO:0007669"/>
    <property type="project" value="EnsemblFungi"/>
</dbReference>
<gene>
    <name evidence="4" type="ORF">ZYGR_0I02180</name>
</gene>
<feature type="region of interest" description="Disordered" evidence="1">
    <location>
        <begin position="226"/>
        <end position="246"/>
    </location>
</feature>
<name>A0A1Q2ZWM6_ZYGRO</name>
<feature type="region of interest" description="Disordered" evidence="1">
    <location>
        <begin position="303"/>
        <end position="394"/>
    </location>
</feature>
<dbReference type="OMA" id="HINMKRE"/>
<dbReference type="eggNOG" id="KOG4157">
    <property type="taxonomic scope" value="Eukaryota"/>
</dbReference>
<dbReference type="GO" id="GO:0007266">
    <property type="term" value="P:Rho protein signal transduction"/>
    <property type="evidence" value="ECO:0007669"/>
    <property type="project" value="EnsemblFungi"/>
</dbReference>
<feature type="transmembrane region" description="Helical" evidence="2">
    <location>
        <begin position="251"/>
        <end position="276"/>
    </location>
</feature>
<evidence type="ECO:0008006" key="6">
    <source>
        <dbReference type="Google" id="ProtNLM"/>
    </source>
</evidence>
<evidence type="ECO:0000256" key="3">
    <source>
        <dbReference type="SAM" id="SignalP"/>
    </source>
</evidence>